<reference evidence="8" key="2">
    <citation type="submission" date="2025-08" db="UniProtKB">
        <authorList>
            <consortium name="Ensembl"/>
        </authorList>
    </citation>
    <scope>IDENTIFICATION</scope>
</reference>
<reference evidence="8 9" key="1">
    <citation type="submission" date="2009-12" db="EMBL/GenBank/DDBJ databases">
        <title>The Genome Sequence of Anolis carolinensis (Green Anole Lizard).</title>
        <authorList>
            <consortium name="The Genome Sequencing Platform"/>
            <person name="Di Palma F."/>
            <person name="Alfoldi J."/>
            <person name="Heiman D."/>
            <person name="Young S."/>
            <person name="Grabherr M."/>
            <person name="Johnson J."/>
            <person name="Lander E.S."/>
            <person name="Lindblad-Toh K."/>
        </authorList>
    </citation>
    <scope>NUCLEOTIDE SEQUENCE [LARGE SCALE GENOMIC DNA]</scope>
    <source>
        <strain evidence="8 9">JBL SC #1</strain>
    </source>
</reference>
<dbReference type="Pfam" id="PF02931">
    <property type="entry name" value="Neur_chan_LBD"/>
    <property type="match status" value="1"/>
</dbReference>
<reference evidence="8" key="3">
    <citation type="submission" date="2025-09" db="UniProtKB">
        <authorList>
            <consortium name="Ensembl"/>
        </authorList>
    </citation>
    <scope>IDENTIFICATION</scope>
</reference>
<feature type="transmembrane region" description="Helical" evidence="5">
    <location>
        <begin position="161"/>
        <end position="182"/>
    </location>
</feature>
<dbReference type="SUPFAM" id="SSF63712">
    <property type="entry name" value="Nicotinic receptor ligand binding domain-like"/>
    <property type="match status" value="1"/>
</dbReference>
<evidence type="ECO:0000313" key="9">
    <source>
        <dbReference type="Proteomes" id="UP000001646"/>
    </source>
</evidence>
<dbReference type="GeneTree" id="ENSGT00940000163471"/>
<evidence type="ECO:0008006" key="10">
    <source>
        <dbReference type="Google" id="ProtNLM"/>
    </source>
</evidence>
<dbReference type="PROSITE" id="PS00236">
    <property type="entry name" value="NEUROTR_ION_CHANNEL"/>
    <property type="match status" value="1"/>
</dbReference>
<evidence type="ECO:0000256" key="1">
    <source>
        <dbReference type="ARBA" id="ARBA00004141"/>
    </source>
</evidence>
<evidence type="ECO:0000259" key="6">
    <source>
        <dbReference type="Pfam" id="PF02931"/>
    </source>
</evidence>
<evidence type="ECO:0000256" key="2">
    <source>
        <dbReference type="ARBA" id="ARBA00022692"/>
    </source>
</evidence>
<protein>
    <recommendedName>
        <fullName evidence="10">Neurotransmitter-gated ion-channel ligand-binding domain-containing protein</fullName>
    </recommendedName>
</protein>
<comment type="subcellular location">
    <subcellularLocation>
        <location evidence="1">Membrane</location>
        <topology evidence="1">Multi-pass membrane protein</topology>
    </subcellularLocation>
</comment>
<name>A0A803TFY8_ANOCA</name>
<keyword evidence="2 5" id="KW-0812">Transmembrane</keyword>
<dbReference type="InterPro" id="IPR018000">
    <property type="entry name" value="Neurotransmitter_ion_chnl_CS"/>
</dbReference>
<dbReference type="Pfam" id="PF02932">
    <property type="entry name" value="Neur_chan_memb"/>
    <property type="match status" value="1"/>
</dbReference>
<keyword evidence="3 5" id="KW-1133">Transmembrane helix</keyword>
<sequence length="296" mass="34224">MMMQLQAFHLMSSCSLHIYTFPFDKQMCNITVLSPMHSAEEIKMWNDEITIEVDAKSRNTYLTNGEWKFNRISFSSDIMSGVQMKYSAVTYQIFMQRRPVLYVLNLIIPTSALFFLDLVISFTSASPSEKINFKITLILEISVLSLILNEILPASSDEPPLIAKFFMGIFLLMVTSLLENYLTMTLKMMNPPSWFLKWEKCVCLKNKQNTSEDSASHIEEMLQNEKISTDNTPTSKENEEKEAYVFLRSVYCEVKLMREQLSAYTNPVPENANWSRLVVGWRNCFVMLGSLYQCCL</sequence>
<dbReference type="InterPro" id="IPR038050">
    <property type="entry name" value="Neuro_actylchol_rec"/>
</dbReference>
<dbReference type="InterPro" id="IPR036734">
    <property type="entry name" value="Neur_chan_lig-bd_sf"/>
</dbReference>
<accession>A0A803TFY8</accession>
<evidence type="ECO:0000256" key="5">
    <source>
        <dbReference type="SAM" id="Phobius"/>
    </source>
</evidence>
<dbReference type="Gene3D" id="2.70.170.10">
    <property type="entry name" value="Neurotransmitter-gated ion-channel ligand-binding domain"/>
    <property type="match status" value="1"/>
</dbReference>
<dbReference type="GO" id="GO:0016020">
    <property type="term" value="C:membrane"/>
    <property type="evidence" value="ECO:0007669"/>
    <property type="project" value="UniProtKB-SubCell"/>
</dbReference>
<dbReference type="InterPro" id="IPR006201">
    <property type="entry name" value="Neur_channel"/>
</dbReference>
<dbReference type="GO" id="GO:0004888">
    <property type="term" value="F:transmembrane signaling receptor activity"/>
    <property type="evidence" value="ECO:0007669"/>
    <property type="project" value="InterPro"/>
</dbReference>
<evidence type="ECO:0000313" key="8">
    <source>
        <dbReference type="Ensembl" id="ENSACAP00000034128.1"/>
    </source>
</evidence>
<evidence type="ECO:0000256" key="3">
    <source>
        <dbReference type="ARBA" id="ARBA00022989"/>
    </source>
</evidence>
<keyword evidence="9" id="KW-1185">Reference proteome</keyword>
<organism evidence="8 9">
    <name type="scientific">Anolis carolinensis</name>
    <name type="common">Green anole</name>
    <name type="synonym">American chameleon</name>
    <dbReference type="NCBI Taxonomy" id="28377"/>
    <lineage>
        <taxon>Eukaryota</taxon>
        <taxon>Metazoa</taxon>
        <taxon>Chordata</taxon>
        <taxon>Craniata</taxon>
        <taxon>Vertebrata</taxon>
        <taxon>Euteleostomi</taxon>
        <taxon>Lepidosauria</taxon>
        <taxon>Squamata</taxon>
        <taxon>Bifurcata</taxon>
        <taxon>Unidentata</taxon>
        <taxon>Episquamata</taxon>
        <taxon>Toxicofera</taxon>
        <taxon>Iguania</taxon>
        <taxon>Dactyloidae</taxon>
        <taxon>Anolis</taxon>
    </lineage>
</organism>
<dbReference type="InParanoid" id="A0A803TFY8"/>
<keyword evidence="4 5" id="KW-0472">Membrane</keyword>
<feature type="transmembrane region" description="Helical" evidence="5">
    <location>
        <begin position="100"/>
        <end position="119"/>
    </location>
</feature>
<dbReference type="Ensembl" id="ENSACAT00000047729.1">
    <property type="protein sequence ID" value="ENSACAP00000034128.1"/>
    <property type="gene ID" value="ENSACAG00000044373.1"/>
</dbReference>
<evidence type="ECO:0000256" key="4">
    <source>
        <dbReference type="ARBA" id="ARBA00023136"/>
    </source>
</evidence>
<dbReference type="SUPFAM" id="SSF90112">
    <property type="entry name" value="Neurotransmitter-gated ion-channel transmembrane pore"/>
    <property type="match status" value="1"/>
</dbReference>
<dbReference type="Gene3D" id="1.20.58.390">
    <property type="entry name" value="Neurotransmitter-gated ion-channel transmembrane domain"/>
    <property type="match status" value="1"/>
</dbReference>
<dbReference type="AlphaFoldDB" id="A0A803TFY8"/>
<dbReference type="InterPro" id="IPR006029">
    <property type="entry name" value="Neurotrans-gated_channel_TM"/>
</dbReference>
<dbReference type="PANTHER" id="PTHR18945">
    <property type="entry name" value="NEUROTRANSMITTER GATED ION CHANNEL"/>
    <property type="match status" value="1"/>
</dbReference>
<evidence type="ECO:0000259" key="7">
    <source>
        <dbReference type="Pfam" id="PF02932"/>
    </source>
</evidence>
<dbReference type="GO" id="GO:0005230">
    <property type="term" value="F:extracellular ligand-gated monoatomic ion channel activity"/>
    <property type="evidence" value="ECO:0007669"/>
    <property type="project" value="InterPro"/>
</dbReference>
<proteinExistence type="predicted"/>
<dbReference type="InterPro" id="IPR036719">
    <property type="entry name" value="Neuro-gated_channel_TM_sf"/>
</dbReference>
<feature type="domain" description="Neurotransmitter-gated ion-channel ligand-binding" evidence="6">
    <location>
        <begin position="9"/>
        <end position="99"/>
    </location>
</feature>
<feature type="domain" description="Neurotransmitter-gated ion-channel transmembrane" evidence="7">
    <location>
        <begin position="106"/>
        <end position="239"/>
    </location>
</feature>
<dbReference type="InterPro" id="IPR006202">
    <property type="entry name" value="Neur_chan_lig-bd"/>
</dbReference>
<dbReference type="Proteomes" id="UP000001646">
    <property type="component" value="Chromosome 2"/>
</dbReference>